<reference evidence="1 2" key="1">
    <citation type="journal article" date="2014" name="BMC Genomics">
        <title>Genome sequencing of four Aureobasidium pullulans varieties: biotechnological potential, stress tolerance, and description of new species.</title>
        <authorList>
            <person name="Gostin Ar C."/>
            <person name="Ohm R.A."/>
            <person name="Kogej T."/>
            <person name="Sonjak S."/>
            <person name="Turk M."/>
            <person name="Zajc J."/>
            <person name="Zalar P."/>
            <person name="Grube M."/>
            <person name="Sun H."/>
            <person name="Han J."/>
            <person name="Sharma A."/>
            <person name="Chiniquy J."/>
            <person name="Ngan C.Y."/>
            <person name="Lipzen A."/>
            <person name="Barry K."/>
            <person name="Grigoriev I.V."/>
            <person name="Gunde-Cimerman N."/>
        </authorList>
    </citation>
    <scope>NUCLEOTIDE SEQUENCE [LARGE SCALE GENOMIC DNA]</scope>
    <source>
        <strain evidence="1 2">EXF-150</strain>
    </source>
</reference>
<evidence type="ECO:0000313" key="2">
    <source>
        <dbReference type="Proteomes" id="UP000030706"/>
    </source>
</evidence>
<dbReference type="RefSeq" id="XP_029760664.1">
    <property type="nucleotide sequence ID" value="XM_029907031.1"/>
</dbReference>
<dbReference type="EMBL" id="KL584982">
    <property type="protein sequence ID" value="KEQ84477.1"/>
    <property type="molecule type" value="Genomic_DNA"/>
</dbReference>
<organism evidence="1 2">
    <name type="scientific">Aureobasidium pullulans EXF-150</name>
    <dbReference type="NCBI Taxonomy" id="1043002"/>
    <lineage>
        <taxon>Eukaryota</taxon>
        <taxon>Fungi</taxon>
        <taxon>Dikarya</taxon>
        <taxon>Ascomycota</taxon>
        <taxon>Pezizomycotina</taxon>
        <taxon>Dothideomycetes</taxon>
        <taxon>Dothideomycetidae</taxon>
        <taxon>Dothideales</taxon>
        <taxon>Saccotheciaceae</taxon>
        <taxon>Aureobasidium</taxon>
    </lineage>
</organism>
<dbReference type="HOGENOM" id="CLU_725587_0_0_1"/>
<keyword evidence="2" id="KW-1185">Reference proteome</keyword>
<dbReference type="Proteomes" id="UP000030706">
    <property type="component" value="Unassembled WGS sequence"/>
</dbReference>
<dbReference type="OrthoDB" id="3795850at2759"/>
<dbReference type="AlphaFoldDB" id="A0A074XR48"/>
<name>A0A074XR48_AURPU</name>
<protein>
    <submittedName>
        <fullName evidence="1">Uncharacterized protein</fullName>
    </submittedName>
</protein>
<proteinExistence type="predicted"/>
<dbReference type="GeneID" id="40749337"/>
<accession>A0A074XR48</accession>
<gene>
    <name evidence="1" type="ORF">M438DRAFT_355400</name>
</gene>
<evidence type="ECO:0000313" key="1">
    <source>
        <dbReference type="EMBL" id="KEQ84477.1"/>
    </source>
</evidence>
<sequence length="359" mass="41316">MISEMGDTTAALVWGVPVRISDLLCSVDAFHKAIPTIQTLRLCNQFGQGEDARITKLPKELIAFIEEELLAIHRQEEESRNVGWAQTYRCFEGSCRASRHSFEMDPSIVDAALEELYEEHPEWLHMDEETVHPKEFDELLEAKLDEKRDEYYEDVSYDLCFDNICAWPSDVKKHVASKGNEVVRKHFGLDIFVKQETLDETAADYLMSHDKAFAKSYREFHQATICYLVIPSKAARWKARLDPILLDSGEIFGESTNSMLLDRNSLDPTEEHQQRFARAMRQLALKPSVHPSQLQTALSAAPPINASSPLTQTTVHRIIEKKSDEEVKKRDAAMTKRIRDLEQSQWPKLMFLVNHIFHE</sequence>